<dbReference type="PROSITE" id="PS50178">
    <property type="entry name" value="ZF_FYVE"/>
    <property type="match status" value="1"/>
</dbReference>
<evidence type="ECO:0000313" key="9">
    <source>
        <dbReference type="RefSeq" id="XP_034231898.1"/>
    </source>
</evidence>
<dbReference type="CDD" id="cd15729">
    <property type="entry name" value="FYVE_endofin"/>
    <property type="match status" value="1"/>
</dbReference>
<dbReference type="Gene3D" id="3.30.40.10">
    <property type="entry name" value="Zinc/RING finger domain, C3HC4 (zinc finger)"/>
    <property type="match status" value="1"/>
</dbReference>
<organism evidence="8">
    <name type="scientific">Thrips palmi</name>
    <name type="common">Melon thrips</name>
    <dbReference type="NCBI Taxonomy" id="161013"/>
    <lineage>
        <taxon>Eukaryota</taxon>
        <taxon>Metazoa</taxon>
        <taxon>Ecdysozoa</taxon>
        <taxon>Arthropoda</taxon>
        <taxon>Hexapoda</taxon>
        <taxon>Insecta</taxon>
        <taxon>Pterygota</taxon>
        <taxon>Neoptera</taxon>
        <taxon>Paraneoptera</taxon>
        <taxon>Thysanoptera</taxon>
        <taxon>Terebrantia</taxon>
        <taxon>Thripoidea</taxon>
        <taxon>Thripidae</taxon>
        <taxon>Thrips</taxon>
    </lineage>
</organism>
<evidence type="ECO:0000259" key="6">
    <source>
        <dbReference type="PROSITE" id="PS50178"/>
    </source>
</evidence>
<keyword evidence="3" id="KW-0862">Zinc</keyword>
<proteinExistence type="predicted"/>
<evidence type="ECO:0000256" key="3">
    <source>
        <dbReference type="ARBA" id="ARBA00022833"/>
    </source>
</evidence>
<dbReference type="Proteomes" id="UP000515158">
    <property type="component" value="Unplaced"/>
</dbReference>
<evidence type="ECO:0000313" key="8">
    <source>
        <dbReference type="RefSeq" id="XP_034231897.1"/>
    </source>
</evidence>
<protein>
    <submittedName>
        <fullName evidence="8 9">Zinc finger FYVE domain-containing protein 9</fullName>
    </submittedName>
</protein>
<gene>
    <name evidence="8 9" type="primary">LOC117639932</name>
</gene>
<feature type="compositionally biased region" description="Polar residues" evidence="5">
    <location>
        <begin position="601"/>
        <end position="613"/>
    </location>
</feature>
<feature type="region of interest" description="Disordered" evidence="5">
    <location>
        <begin position="567"/>
        <end position="671"/>
    </location>
</feature>
<dbReference type="SMART" id="SM01422">
    <property type="entry name" value="SARA"/>
    <property type="match status" value="1"/>
</dbReference>
<dbReference type="InterPro" id="IPR022557">
    <property type="entry name" value="SARA-like_C"/>
</dbReference>
<evidence type="ECO:0000256" key="5">
    <source>
        <dbReference type="SAM" id="MobiDB-lite"/>
    </source>
</evidence>
<dbReference type="Gene3D" id="4.10.720.10">
    <property type="entry name" value="Smad anchor for receptor activation, Smad-binding domain"/>
    <property type="match status" value="1"/>
</dbReference>
<feature type="region of interest" description="Disordered" evidence="5">
    <location>
        <begin position="426"/>
        <end position="475"/>
    </location>
</feature>
<feature type="compositionally biased region" description="Low complexity" evidence="5">
    <location>
        <begin position="323"/>
        <end position="342"/>
    </location>
</feature>
<dbReference type="InterPro" id="IPR013083">
    <property type="entry name" value="Znf_RING/FYVE/PHD"/>
</dbReference>
<feature type="compositionally biased region" description="Low complexity" evidence="5">
    <location>
        <begin position="356"/>
        <end position="379"/>
    </location>
</feature>
<dbReference type="Pfam" id="PF11979">
    <property type="entry name" value="SARA_C"/>
    <property type="match status" value="1"/>
</dbReference>
<keyword evidence="2 4" id="KW-0863">Zinc-finger</keyword>
<dbReference type="InterPro" id="IPR000306">
    <property type="entry name" value="Znf_FYVE"/>
</dbReference>
<reference evidence="8 9" key="1">
    <citation type="submission" date="2025-04" db="UniProtKB">
        <authorList>
            <consortium name="RefSeq"/>
        </authorList>
    </citation>
    <scope>IDENTIFICATION</scope>
    <source>
        <tissue evidence="8 9">Total insect</tissue>
    </source>
</reference>
<dbReference type="SMART" id="SM00064">
    <property type="entry name" value="FYVE"/>
    <property type="match status" value="1"/>
</dbReference>
<feature type="compositionally biased region" description="Polar residues" evidence="5">
    <location>
        <begin position="35"/>
        <end position="47"/>
    </location>
</feature>
<dbReference type="GO" id="GO:0016197">
    <property type="term" value="P:endosomal transport"/>
    <property type="evidence" value="ECO:0007669"/>
    <property type="project" value="TreeGrafter"/>
</dbReference>
<dbReference type="CTD" id="44263"/>
<dbReference type="PANTHER" id="PTHR46319:SF3">
    <property type="entry name" value="ZINC FINGER FYVE DOMAIN-CONTAINING PROTEIN"/>
    <property type="match status" value="1"/>
</dbReference>
<dbReference type="OrthoDB" id="5872154at2759"/>
<dbReference type="InterPro" id="IPR017455">
    <property type="entry name" value="Znf_FYVE-rel"/>
</dbReference>
<evidence type="ECO:0000256" key="1">
    <source>
        <dbReference type="ARBA" id="ARBA00022723"/>
    </source>
</evidence>
<keyword evidence="1" id="KW-0479">Metal-binding</keyword>
<evidence type="ECO:0000256" key="4">
    <source>
        <dbReference type="PROSITE-ProRule" id="PRU00091"/>
    </source>
</evidence>
<dbReference type="PANTHER" id="PTHR46319">
    <property type="entry name" value="ZINC FINGER FYVE DOMAIN-CONTAINING PROTEIN"/>
    <property type="match status" value="1"/>
</dbReference>
<evidence type="ECO:0000313" key="7">
    <source>
        <dbReference type="Proteomes" id="UP000515158"/>
    </source>
</evidence>
<keyword evidence="7" id="KW-1185">Reference proteome</keyword>
<name>A0A6P8YDL7_THRPL</name>
<dbReference type="Pfam" id="PF11409">
    <property type="entry name" value="SARA"/>
    <property type="match status" value="1"/>
</dbReference>
<dbReference type="InterPro" id="IPR037145">
    <property type="entry name" value="SARA_Smad-bd_sf"/>
</dbReference>
<dbReference type="GO" id="GO:0031901">
    <property type="term" value="C:early endosome membrane"/>
    <property type="evidence" value="ECO:0007669"/>
    <property type="project" value="TreeGrafter"/>
</dbReference>
<feature type="region of interest" description="Disordered" evidence="5">
    <location>
        <begin position="28"/>
        <end position="72"/>
    </location>
</feature>
<feature type="region of interest" description="Disordered" evidence="5">
    <location>
        <begin position="313"/>
        <end position="403"/>
    </location>
</feature>
<dbReference type="RefSeq" id="XP_034231898.1">
    <property type="nucleotide sequence ID" value="XM_034376007.1"/>
</dbReference>
<dbReference type="GeneID" id="117639932"/>
<dbReference type="KEGG" id="tpal:117639932"/>
<dbReference type="Gene3D" id="3.30.1360.220">
    <property type="entry name" value="Domain of unknown function (DUF3480), N-terminal subdomain"/>
    <property type="match status" value="2"/>
</dbReference>
<dbReference type="Pfam" id="PF01363">
    <property type="entry name" value="FYVE"/>
    <property type="match status" value="1"/>
</dbReference>
<dbReference type="RefSeq" id="XP_034231897.1">
    <property type="nucleotide sequence ID" value="XM_034376006.1"/>
</dbReference>
<evidence type="ECO:0000256" key="2">
    <source>
        <dbReference type="ARBA" id="ARBA00022771"/>
    </source>
</evidence>
<dbReference type="SMART" id="SM01421">
    <property type="entry name" value="DUF3480"/>
    <property type="match status" value="1"/>
</dbReference>
<dbReference type="FunFam" id="3.30.40.10:FF:000084">
    <property type="entry name" value="Zinc finger, FYVE domain-containing 9b"/>
    <property type="match status" value="1"/>
</dbReference>
<dbReference type="SUPFAM" id="SSF57903">
    <property type="entry name" value="FYVE/PHD zinc finger"/>
    <property type="match status" value="1"/>
</dbReference>
<accession>A0A6P8YDL7</accession>
<feature type="domain" description="FYVE-type" evidence="6">
    <location>
        <begin position="690"/>
        <end position="748"/>
    </location>
</feature>
<dbReference type="GO" id="GO:0008270">
    <property type="term" value="F:zinc ion binding"/>
    <property type="evidence" value="ECO:0007669"/>
    <property type="project" value="UniProtKB-KW"/>
</dbReference>
<dbReference type="InterPro" id="IPR024608">
    <property type="entry name" value="SARA-like_SBD"/>
</dbReference>
<dbReference type="InterPro" id="IPR011011">
    <property type="entry name" value="Znf_FYVE_PHD"/>
</dbReference>
<dbReference type="Gene3D" id="3.30.500.40">
    <property type="match status" value="1"/>
</dbReference>
<feature type="compositionally biased region" description="Polar residues" evidence="5">
    <location>
        <begin position="432"/>
        <end position="460"/>
    </location>
</feature>
<sequence length="1413" mass="152914">MEKFAVDLDKVLDELEFNEDRAENLMTSGGRHHISSVSSLPQENSAAHVSFESGDNGSKWRPKPVPVSQKTSVSGVFSSLNEYLNSGRAKSTPSVSDNNRGDHCTIDEPNIENPELPAWSPPQNDVISLEEKPDLIDSTVLCPNVSVVSNETAVLEERHSSHCTFLPDIATAGTIGNTSTYEDASSSLDLLSHKSSTAVDADLETSKEEEPEFQPTSSVLSFGTLDVSQEIDDDELSDYLSDLELEEKEHEENLKQVTYAVLPSLVNDKIEIESDQPELPIKTDISKESQHEDLCLQSDSVLLNEHSLKVEVDLEPGSNLNPTESTAKTSSLTSETSSSATKNYENFSPEQKLEEPLSGTEPSLSESTTETTLDVTSEPSLIQSEQAPEERIEIPTLPDSNFSEVSINQSTMSQISALKDDPVTCQEDIVSGDSSSTPSCQLTSEDNNPAPTLSSDSNCTRFEDKNNTTNVPTKEDDVCSKLGARLELQQKKMVPLTLCVNETVDPSSQLSSPPTPPTVPVTPTLQDDPVLEEIASNLSTPFFTPTAVSESSVFNESDGLEELVSNLPNTSASDAKPETVTCDSSQKPVRPSSLEIPVCSEPSQAVTTGSSEESPAAFNANIGPPGATPSANRPSIVEALSEPPATDESATESSVEEGLSGAVGGVDSDPVPVPVEETLLGKEPPFWVPDADAPCCMQCDFKFTVLKRRHHCRACGKVLCSKCCSDKAHLEYINAEARVCASCKSVLMRAVGSPVSPERTNLHPNPNNPMEYCSTVPPLLQVAGSSAAAPSVMVPVGVLKREGSTKPKSEAKQVMFSDGIRPGADLAELDGSSEPRLSIRRTGRVSKRVGTPPGNAPASQRSLPAIDATTMSYVPHGKGLPPIVVRGKDGIQFEEDPDPARLMAMIREDSVPPVKFTINRNLYVLVKILDLNCCVNKVCWCFTSDGLSSVGQDEIVIILEVEPEETNVPKDIFIHLNTLYMEAAKGNTVTEMGHTLTQGSPFLGSREHGGFLYVRPTFQCLHRLVLPPAPYLVGVLIHKWETPWARIFPIRLMLRLGAEFRYYPCSLVSIRQRSAVYGEIGHTIIQMLADFRNMAYTLPTVRGLVIHMEDKQTVILLPRNRYDQVMRALNNSNDHFLAFGANFSQVADSHLVCMQTDTEHSYYTQAINIQNKPRKVTGASFVVFNGALKVSCGMSAKSSIVEDGLMVKVTAETMASLKTSLRDMKDLSITCGPINPSNESSAGAGALASDGVVLIKWAEDDRSFNIGVLSSVDGRPLNGVPSIRVHNGTDYHGESRFIRWTEVFILESEEGSGRTGDPVDISRLSEQLAKASCLALVKLLDLLAAANLTTLAVRATIHPENVGYLAGSNGEKLPPIYMNSLDHELVPVLNEAGLMSGESPAVLELVFRIMDSG</sequence>